<comment type="caution">
    <text evidence="4">The sequence shown here is derived from an EMBL/GenBank/DDBJ whole genome shotgun (WGS) entry which is preliminary data.</text>
</comment>
<feature type="domain" description="LysM" evidence="3">
    <location>
        <begin position="234"/>
        <end position="278"/>
    </location>
</feature>
<feature type="chain" id="PRO_5038606931" evidence="2">
    <location>
        <begin position="25"/>
        <end position="332"/>
    </location>
</feature>
<reference evidence="4" key="2">
    <citation type="journal article" date="2021" name="PeerJ">
        <title>Extensive microbial diversity within the chicken gut microbiome revealed by metagenomics and culture.</title>
        <authorList>
            <person name="Gilroy R."/>
            <person name="Ravi A."/>
            <person name="Getino M."/>
            <person name="Pursley I."/>
            <person name="Horton D.L."/>
            <person name="Alikhan N.F."/>
            <person name="Baker D."/>
            <person name="Gharbi K."/>
            <person name="Hall N."/>
            <person name="Watson M."/>
            <person name="Adriaenssens E.M."/>
            <person name="Foster-Nyarko E."/>
            <person name="Jarju S."/>
            <person name="Secka A."/>
            <person name="Antonio M."/>
            <person name="Oren A."/>
            <person name="Chaudhuri R.R."/>
            <person name="La Ragione R."/>
            <person name="Hildebrand F."/>
            <person name="Pallen M.J."/>
        </authorList>
    </citation>
    <scope>NUCLEOTIDE SEQUENCE</scope>
    <source>
        <strain evidence="4">CHK191-8634</strain>
    </source>
</reference>
<proteinExistence type="inferred from homology"/>
<evidence type="ECO:0000256" key="2">
    <source>
        <dbReference type="SAM" id="SignalP"/>
    </source>
</evidence>
<evidence type="ECO:0000313" key="4">
    <source>
        <dbReference type="EMBL" id="HIU44350.1"/>
    </source>
</evidence>
<comment type="similarity">
    <text evidence="1">Belongs to the glycosyl hydrolase 25 family.</text>
</comment>
<keyword evidence="2" id="KW-0732">Signal</keyword>
<dbReference type="GO" id="GO:0009253">
    <property type="term" value="P:peptidoglycan catabolic process"/>
    <property type="evidence" value="ECO:0007669"/>
    <property type="project" value="InterPro"/>
</dbReference>
<dbReference type="SUPFAM" id="SSF54106">
    <property type="entry name" value="LysM domain"/>
    <property type="match status" value="2"/>
</dbReference>
<evidence type="ECO:0000313" key="5">
    <source>
        <dbReference type="Proteomes" id="UP000824073"/>
    </source>
</evidence>
<dbReference type="GO" id="GO:0003796">
    <property type="term" value="F:lysozyme activity"/>
    <property type="evidence" value="ECO:0007669"/>
    <property type="project" value="InterPro"/>
</dbReference>
<dbReference type="AlphaFoldDB" id="A0A9D1LM18"/>
<reference evidence="4" key="1">
    <citation type="submission" date="2020-10" db="EMBL/GenBank/DDBJ databases">
        <authorList>
            <person name="Gilroy R."/>
        </authorList>
    </citation>
    <scope>NUCLEOTIDE SEQUENCE</scope>
    <source>
        <strain evidence="4">CHK191-8634</strain>
    </source>
</reference>
<dbReference type="EMBL" id="DVMR01000064">
    <property type="protein sequence ID" value="HIU44350.1"/>
    <property type="molecule type" value="Genomic_DNA"/>
</dbReference>
<dbReference type="Proteomes" id="UP000824073">
    <property type="component" value="Unassembled WGS sequence"/>
</dbReference>
<dbReference type="Pfam" id="PF01183">
    <property type="entry name" value="Glyco_hydro_25"/>
    <property type="match status" value="1"/>
</dbReference>
<dbReference type="InterPro" id="IPR017853">
    <property type="entry name" value="GH"/>
</dbReference>
<accession>A0A9D1LM18</accession>
<dbReference type="Gene3D" id="3.20.20.80">
    <property type="entry name" value="Glycosidases"/>
    <property type="match status" value="1"/>
</dbReference>
<dbReference type="Gene3D" id="3.10.350.10">
    <property type="entry name" value="LysM domain"/>
    <property type="match status" value="2"/>
</dbReference>
<dbReference type="PROSITE" id="PS51904">
    <property type="entry name" value="GLYCOSYL_HYDROL_F25_2"/>
    <property type="match status" value="1"/>
</dbReference>
<dbReference type="GO" id="GO:0016052">
    <property type="term" value="P:carbohydrate catabolic process"/>
    <property type="evidence" value="ECO:0007669"/>
    <property type="project" value="TreeGrafter"/>
</dbReference>
<dbReference type="InterPro" id="IPR018392">
    <property type="entry name" value="LysM"/>
</dbReference>
<dbReference type="InterPro" id="IPR036779">
    <property type="entry name" value="LysM_dom_sf"/>
</dbReference>
<protein>
    <submittedName>
        <fullName evidence="4">LysM peptidoglycan-binding domain-containing protein</fullName>
    </submittedName>
</protein>
<dbReference type="CDD" id="cd00118">
    <property type="entry name" value="LysM"/>
    <property type="match status" value="2"/>
</dbReference>
<dbReference type="GO" id="GO:0016998">
    <property type="term" value="P:cell wall macromolecule catabolic process"/>
    <property type="evidence" value="ECO:0007669"/>
    <property type="project" value="InterPro"/>
</dbReference>
<evidence type="ECO:0000259" key="3">
    <source>
        <dbReference type="PROSITE" id="PS51782"/>
    </source>
</evidence>
<dbReference type="SUPFAM" id="SSF51445">
    <property type="entry name" value="(Trans)glycosidases"/>
    <property type="match status" value="1"/>
</dbReference>
<dbReference type="PANTHER" id="PTHR34135">
    <property type="entry name" value="LYSOZYME"/>
    <property type="match status" value="1"/>
</dbReference>
<organism evidence="4 5">
    <name type="scientific">Candidatus Ventrousia excrementavium</name>
    <dbReference type="NCBI Taxonomy" id="2840961"/>
    <lineage>
        <taxon>Bacteria</taxon>
        <taxon>Bacillati</taxon>
        <taxon>Bacillota</taxon>
        <taxon>Clostridia</taxon>
        <taxon>Eubacteriales</taxon>
        <taxon>Clostridiaceae</taxon>
        <taxon>Clostridiaceae incertae sedis</taxon>
        <taxon>Candidatus Ventrousia</taxon>
    </lineage>
</organism>
<feature type="signal peptide" evidence="2">
    <location>
        <begin position="1"/>
        <end position="24"/>
    </location>
</feature>
<dbReference type="SMART" id="SM00257">
    <property type="entry name" value="LysM"/>
    <property type="match status" value="2"/>
</dbReference>
<dbReference type="PANTHER" id="PTHR34135:SF2">
    <property type="entry name" value="LYSOZYME"/>
    <property type="match status" value="1"/>
</dbReference>
<dbReference type="InterPro" id="IPR002053">
    <property type="entry name" value="Glyco_hydro_25"/>
</dbReference>
<gene>
    <name evidence="4" type="ORF">IAB67_08660</name>
</gene>
<name>A0A9D1LM18_9CLOT</name>
<feature type="domain" description="LysM" evidence="3">
    <location>
        <begin position="285"/>
        <end position="329"/>
    </location>
</feature>
<evidence type="ECO:0000256" key="1">
    <source>
        <dbReference type="ARBA" id="ARBA00010646"/>
    </source>
</evidence>
<sequence length="332" mass="36258">MKVNRLTAALLAVFLLLTPCAALGPAESAVYAGMDVSVYQGDIDFRRAADSGVQVVYIRAGYGTTADENFARNWQAARAAGLHYGFYLYVTARMAEQAREQARFFSGLIEGTGYDCRPAMDFESFSGLSQAEVNVIGLAFLQELEALTGQTPLLYTDAYAADAVWQSDMGRYPLWAADYGPEEPDITSDIWAGWTGFQYSDAGRIPGIEGNVDLDHFTRGVFSDSSTAPDDACVRYTVRPGDTLWTIAQRYGTTVATLASLNQIQHPDLIFPGQTLRIPIQSAAAQYTVQPGDTLWAIARQYHTSVETLVQLNRISNPDLIYPGQVLTLSAA</sequence>
<dbReference type="Pfam" id="PF01476">
    <property type="entry name" value="LysM"/>
    <property type="match status" value="2"/>
</dbReference>
<dbReference type="PROSITE" id="PS51782">
    <property type="entry name" value="LYSM"/>
    <property type="match status" value="2"/>
</dbReference>